<feature type="non-terminal residue" evidence="1">
    <location>
        <position position="105"/>
    </location>
</feature>
<dbReference type="AlphaFoldDB" id="A0A8X6T1K6"/>
<protein>
    <submittedName>
        <fullName evidence="1">Uncharacterized protein</fullName>
    </submittedName>
</protein>
<evidence type="ECO:0000313" key="2">
    <source>
        <dbReference type="Proteomes" id="UP000887013"/>
    </source>
</evidence>
<name>A0A8X6T1K6_NEPPI</name>
<reference evidence="1" key="1">
    <citation type="submission" date="2020-08" db="EMBL/GenBank/DDBJ databases">
        <title>Multicomponent nature underlies the extraordinary mechanical properties of spider dragline silk.</title>
        <authorList>
            <person name="Kono N."/>
            <person name="Nakamura H."/>
            <person name="Mori M."/>
            <person name="Yoshida Y."/>
            <person name="Ohtoshi R."/>
            <person name="Malay A.D."/>
            <person name="Moran D.A.P."/>
            <person name="Tomita M."/>
            <person name="Numata K."/>
            <person name="Arakawa K."/>
        </authorList>
    </citation>
    <scope>NUCLEOTIDE SEQUENCE</scope>
</reference>
<proteinExistence type="predicted"/>
<comment type="caution">
    <text evidence="1">The sequence shown here is derived from an EMBL/GenBank/DDBJ whole genome shotgun (WGS) entry which is preliminary data.</text>
</comment>
<gene>
    <name evidence="1" type="primary">AVEN_4959_1</name>
    <name evidence="1" type="ORF">NPIL_417391</name>
</gene>
<evidence type="ECO:0000313" key="1">
    <source>
        <dbReference type="EMBL" id="GFS68351.1"/>
    </source>
</evidence>
<dbReference type="Proteomes" id="UP000887013">
    <property type="component" value="Unassembled WGS sequence"/>
</dbReference>
<sequence length="105" mass="11706">LQYIKESQGEKGDRYNCLPCSVCCSSIDIISHLQTRRHKMKCLEKMNSDGKSNNIVGIKALQVAKNKKAELIDQECHKIVAEFGSGKPDVYIAKDPVTGKAIKRL</sequence>
<accession>A0A8X6T1K6</accession>
<organism evidence="1 2">
    <name type="scientific">Nephila pilipes</name>
    <name type="common">Giant wood spider</name>
    <name type="synonym">Nephila maculata</name>
    <dbReference type="NCBI Taxonomy" id="299642"/>
    <lineage>
        <taxon>Eukaryota</taxon>
        <taxon>Metazoa</taxon>
        <taxon>Ecdysozoa</taxon>
        <taxon>Arthropoda</taxon>
        <taxon>Chelicerata</taxon>
        <taxon>Arachnida</taxon>
        <taxon>Araneae</taxon>
        <taxon>Araneomorphae</taxon>
        <taxon>Entelegynae</taxon>
        <taxon>Araneoidea</taxon>
        <taxon>Nephilidae</taxon>
        <taxon>Nephila</taxon>
    </lineage>
</organism>
<keyword evidence="2" id="KW-1185">Reference proteome</keyword>
<dbReference type="EMBL" id="BMAW01048898">
    <property type="protein sequence ID" value="GFS68351.1"/>
    <property type="molecule type" value="Genomic_DNA"/>
</dbReference>